<dbReference type="Proteomes" id="UP000035800">
    <property type="component" value="Chromosome I"/>
</dbReference>
<reference evidence="1 2" key="2">
    <citation type="journal article" date="2014" name="Emerg. Microbes Infect.">
        <title>Potential impact on kidney infection: a whole-genome analysis of Leptospira santarosai serovar Shermani.</title>
        <authorList>
            <person name="Chou L.F."/>
            <person name="Chen T.W."/>
            <person name="Ko Y.C."/>
            <person name="Pan M.J."/>
            <person name="Tian Y.C."/>
            <person name="Chiu C.H."/>
            <person name="Tang P."/>
            <person name="Hung C.C."/>
            <person name="Yang C.W."/>
        </authorList>
    </citation>
    <scope>NUCLEOTIDE SEQUENCE</scope>
    <source>
        <strain evidence="1 2">LT 821</strain>
    </source>
</reference>
<dbReference type="EMBL" id="CP006694">
    <property type="protein sequence ID" value="EKT85248.1"/>
    <property type="molecule type" value="Genomic_DNA"/>
</dbReference>
<name>K8XUE3_9LEPT</name>
<accession>K8XUE3</accession>
<proteinExistence type="predicted"/>
<dbReference type="KEGG" id="lst:LSS_18508"/>
<evidence type="ECO:0000313" key="2">
    <source>
        <dbReference type="Proteomes" id="UP000035800"/>
    </source>
</evidence>
<dbReference type="AlphaFoldDB" id="K8XUE3"/>
<sequence>MYCRDNITKVLRKKTLEVTDRERFSPKADAPISIRSYGLSENSNFLFPTKLGKPNTIFP</sequence>
<organism evidence="1 2">
    <name type="scientific">Leptospira santarosai serovar Shermani str. LT 821</name>
    <dbReference type="NCBI Taxonomy" id="758847"/>
    <lineage>
        <taxon>Bacteria</taxon>
        <taxon>Pseudomonadati</taxon>
        <taxon>Spirochaetota</taxon>
        <taxon>Spirochaetia</taxon>
        <taxon>Leptospirales</taxon>
        <taxon>Leptospiraceae</taxon>
        <taxon>Leptospira</taxon>
    </lineage>
</organism>
<dbReference type="STRING" id="758847.LSS_18508"/>
<dbReference type="RefSeq" id="WP_004462663.1">
    <property type="nucleotide sequence ID" value="NZ_CP006694.1"/>
</dbReference>
<gene>
    <name evidence="1" type="ORF">LSS_18508</name>
</gene>
<dbReference type="PATRIC" id="fig|758847.3.peg.3853"/>
<reference evidence="1 2" key="1">
    <citation type="journal article" date="2012" name="Gene">
        <title>Sequence of Leptospira santarosai serovar Shermani genome and prediction of virulence-associated genes.</title>
        <authorList>
            <person name="Chou L.F."/>
            <person name="Chen Y.T."/>
            <person name="Lu C.W."/>
            <person name="Ko Y.C."/>
            <person name="Tang C.Y."/>
            <person name="Pan M.J."/>
            <person name="Tian Y.C."/>
            <person name="Chiu C.H."/>
            <person name="Hung C.C."/>
            <person name="Yang C.W."/>
        </authorList>
    </citation>
    <scope>NUCLEOTIDE SEQUENCE [LARGE SCALE GENOMIC DNA]</scope>
    <source>
        <strain evidence="1">LT 821</strain>
    </source>
</reference>
<dbReference type="GeneID" id="89224112"/>
<protein>
    <submittedName>
        <fullName evidence="1">Uncharacterized protein</fullName>
    </submittedName>
</protein>
<evidence type="ECO:0000313" key="1">
    <source>
        <dbReference type="EMBL" id="EKT85248.1"/>
    </source>
</evidence>